<organism evidence="11">
    <name type="scientific">Sipha flava</name>
    <name type="common">yellow sugarcane aphid</name>
    <dbReference type="NCBI Taxonomy" id="143950"/>
    <lineage>
        <taxon>Eukaryota</taxon>
        <taxon>Metazoa</taxon>
        <taxon>Ecdysozoa</taxon>
        <taxon>Arthropoda</taxon>
        <taxon>Hexapoda</taxon>
        <taxon>Insecta</taxon>
        <taxon>Pterygota</taxon>
        <taxon>Neoptera</taxon>
        <taxon>Paraneoptera</taxon>
        <taxon>Hemiptera</taxon>
        <taxon>Sternorrhyncha</taxon>
        <taxon>Aphidomorpha</taxon>
        <taxon>Aphidoidea</taxon>
        <taxon>Aphididae</taxon>
        <taxon>Sipha</taxon>
    </lineage>
</organism>
<dbReference type="Pfam" id="PF05154">
    <property type="entry name" value="TM2"/>
    <property type="match status" value="1"/>
</dbReference>
<dbReference type="PANTHER" id="PTHR21016:SF7">
    <property type="entry name" value="TM2 DOMAIN-CONTAINING PROTEIN 3"/>
    <property type="match status" value="1"/>
</dbReference>
<dbReference type="OrthoDB" id="10257855at2759"/>
<keyword evidence="5 8" id="KW-1133">Transmembrane helix</keyword>
<dbReference type="EMBL" id="GGMS01009130">
    <property type="protein sequence ID" value="MBY78333.1"/>
    <property type="molecule type" value="Transcribed_RNA"/>
</dbReference>
<evidence type="ECO:0000256" key="5">
    <source>
        <dbReference type="ARBA" id="ARBA00022989"/>
    </source>
</evidence>
<evidence type="ECO:0000256" key="8">
    <source>
        <dbReference type="SAM" id="Phobius"/>
    </source>
</evidence>
<evidence type="ECO:0000313" key="12">
    <source>
        <dbReference type="Proteomes" id="UP000694846"/>
    </source>
</evidence>
<evidence type="ECO:0000313" key="13">
    <source>
        <dbReference type="RefSeq" id="XP_025405991.1"/>
    </source>
</evidence>
<keyword evidence="12" id="KW-1185">Reference proteome</keyword>
<reference evidence="11" key="1">
    <citation type="submission" date="2018-04" db="EMBL/GenBank/DDBJ databases">
        <title>Transcriptome assembly of Sipha flava.</title>
        <authorList>
            <person name="Scully E.D."/>
            <person name="Geib S.M."/>
            <person name="Palmer N.A."/>
            <person name="Koch K."/>
            <person name="Bradshaw J."/>
            <person name="Heng-Moss T."/>
            <person name="Sarath G."/>
        </authorList>
    </citation>
    <scope>NUCLEOTIDE SEQUENCE</scope>
</reference>
<feature type="transmembrane region" description="Helical" evidence="8">
    <location>
        <begin position="170"/>
        <end position="189"/>
    </location>
</feature>
<feature type="domain" description="TM2" evidence="10">
    <location>
        <begin position="168"/>
        <end position="214"/>
    </location>
</feature>
<dbReference type="AlphaFoldDB" id="A0A2S2QKY2"/>
<name>A0A2S2QKY2_9HEMI</name>
<evidence type="ECO:0000313" key="11">
    <source>
        <dbReference type="EMBL" id="MBY78333.1"/>
    </source>
</evidence>
<evidence type="ECO:0000256" key="2">
    <source>
        <dbReference type="ARBA" id="ARBA00008284"/>
    </source>
</evidence>
<dbReference type="GO" id="GO:0016020">
    <property type="term" value="C:membrane"/>
    <property type="evidence" value="ECO:0007669"/>
    <property type="project" value="UniProtKB-SubCell"/>
</dbReference>
<gene>
    <name evidence="11" type="primary">amx</name>
    <name evidence="13" type="synonym">LOC112680182</name>
    <name evidence="11" type="ORF">g.75073</name>
</gene>
<dbReference type="Proteomes" id="UP000694846">
    <property type="component" value="Unplaced"/>
</dbReference>
<keyword evidence="7" id="KW-0325">Glycoprotein</keyword>
<evidence type="ECO:0000256" key="4">
    <source>
        <dbReference type="ARBA" id="ARBA00022729"/>
    </source>
</evidence>
<evidence type="ECO:0000256" key="7">
    <source>
        <dbReference type="ARBA" id="ARBA00023180"/>
    </source>
</evidence>
<dbReference type="InterPro" id="IPR050932">
    <property type="entry name" value="TM2D1-3-like"/>
</dbReference>
<dbReference type="InterPro" id="IPR007829">
    <property type="entry name" value="TM2"/>
</dbReference>
<dbReference type="PANTHER" id="PTHR21016">
    <property type="entry name" value="BETA-AMYLOID BINDING PROTEIN-RELATED"/>
    <property type="match status" value="1"/>
</dbReference>
<evidence type="ECO:0000256" key="6">
    <source>
        <dbReference type="ARBA" id="ARBA00023136"/>
    </source>
</evidence>
<feature type="chain" id="PRO_5044579178" evidence="9">
    <location>
        <begin position="22"/>
        <end position="231"/>
    </location>
</feature>
<keyword evidence="3 8" id="KW-0812">Transmembrane</keyword>
<comment type="subcellular location">
    <subcellularLocation>
        <location evidence="1">Membrane</location>
        <topology evidence="1">Multi-pass membrane protein</topology>
    </subcellularLocation>
</comment>
<evidence type="ECO:0000256" key="9">
    <source>
        <dbReference type="SAM" id="SignalP"/>
    </source>
</evidence>
<keyword evidence="6 8" id="KW-0472">Membrane</keyword>
<evidence type="ECO:0000259" key="10">
    <source>
        <dbReference type="Pfam" id="PF05154"/>
    </source>
</evidence>
<dbReference type="RefSeq" id="XP_025405991.1">
    <property type="nucleotide sequence ID" value="XM_025550206.1"/>
</dbReference>
<comment type="similarity">
    <text evidence="2">Belongs to the TM2 family.</text>
</comment>
<evidence type="ECO:0000256" key="3">
    <source>
        <dbReference type="ARBA" id="ARBA00022692"/>
    </source>
</evidence>
<evidence type="ECO:0000256" key="1">
    <source>
        <dbReference type="ARBA" id="ARBA00004141"/>
    </source>
</evidence>
<feature type="transmembrane region" description="Helical" evidence="8">
    <location>
        <begin position="201"/>
        <end position="222"/>
    </location>
</feature>
<feature type="signal peptide" evidence="9">
    <location>
        <begin position="1"/>
        <end position="21"/>
    </location>
</feature>
<proteinExistence type="inferred from homology"/>
<keyword evidence="4 9" id="KW-0732">Signal</keyword>
<accession>A0A2S2QKY2</accession>
<protein>
    <submittedName>
        <fullName evidence="11 13">TM2 domain-containing protein almondex</fullName>
    </submittedName>
</protein>
<sequence length="231" mass="26258">MKLQSYCGIIFFCYFIVIGLASQNDDDHTDSSIYKKKKKPNPSIPLEEDHINMELECTHLQHKPCSSLPYPCISCQKMNDSCIYGNQTIATCNANVHCQGETSFGKNLTCRYCYQTEFWEYKCMKKTCISDASPPSYYKTNCTVNRDVLCLGRRQFLKKLRCNWTGGHRWSTALILSVTLGGFGVDRFYLGHWQEGIGKLFSFGGLGVWTLIDVLLISIRYLGPADGSLYL</sequence>
<reference evidence="13" key="2">
    <citation type="submission" date="2025-04" db="UniProtKB">
        <authorList>
            <consortium name="RefSeq"/>
        </authorList>
    </citation>
    <scope>IDENTIFICATION</scope>
    <source>
        <tissue evidence="13">Whole body</tissue>
    </source>
</reference>